<comment type="subcellular location">
    <subcellularLocation>
        <location evidence="1">Cytoplasm</location>
        <location evidence="1">Cytoskeleton</location>
    </subcellularLocation>
</comment>
<protein>
    <recommendedName>
        <fullName evidence="5">Katanin p80 subunit C-terminal domain-containing protein</fullName>
    </recommendedName>
</protein>
<name>A0A9P1FLV5_9DINO</name>
<evidence type="ECO:0000256" key="4">
    <source>
        <dbReference type="SAM" id="Phobius"/>
    </source>
</evidence>
<keyword evidence="4" id="KW-0472">Membrane</keyword>
<keyword evidence="3" id="KW-0206">Cytoskeleton</keyword>
<organism evidence="6">
    <name type="scientific">Cladocopium goreaui</name>
    <dbReference type="NCBI Taxonomy" id="2562237"/>
    <lineage>
        <taxon>Eukaryota</taxon>
        <taxon>Sar</taxon>
        <taxon>Alveolata</taxon>
        <taxon>Dinophyceae</taxon>
        <taxon>Suessiales</taxon>
        <taxon>Symbiodiniaceae</taxon>
        <taxon>Cladocopium</taxon>
    </lineage>
</organism>
<dbReference type="GO" id="GO:0008017">
    <property type="term" value="F:microtubule binding"/>
    <property type="evidence" value="ECO:0007669"/>
    <property type="project" value="InterPro"/>
</dbReference>
<accession>A0A9P1FLV5</accession>
<evidence type="ECO:0000259" key="5">
    <source>
        <dbReference type="Pfam" id="PF13925"/>
    </source>
</evidence>
<dbReference type="GO" id="GO:0005856">
    <property type="term" value="C:cytoskeleton"/>
    <property type="evidence" value="ECO:0007669"/>
    <property type="project" value="UniProtKB-SubCell"/>
</dbReference>
<comment type="caution">
    <text evidence="6">The sequence shown here is derived from an EMBL/GenBank/DDBJ whole genome shotgun (WGS) entry which is preliminary data.</text>
</comment>
<reference evidence="7 8" key="2">
    <citation type="submission" date="2024-05" db="EMBL/GenBank/DDBJ databases">
        <authorList>
            <person name="Chen Y."/>
            <person name="Shah S."/>
            <person name="Dougan E. K."/>
            <person name="Thang M."/>
            <person name="Chan C."/>
        </authorList>
    </citation>
    <scope>NUCLEOTIDE SEQUENCE [LARGE SCALE GENOMIC DNA]</scope>
</reference>
<feature type="domain" description="Katanin p80 subunit C-terminal" evidence="5">
    <location>
        <begin position="119"/>
        <end position="238"/>
    </location>
</feature>
<evidence type="ECO:0000256" key="2">
    <source>
        <dbReference type="ARBA" id="ARBA00022490"/>
    </source>
</evidence>
<keyword evidence="4" id="KW-1133">Transmembrane helix</keyword>
<proteinExistence type="predicted"/>
<sequence>MACVQTWNISPVCEHWEHWASEEKAAKSLFLIERGEACIVAWEPLKKCSLQVLVLQVLLTFLVLVTLKAVTAAVRATGSVSPSRCQCSQATNVYLKYAVVQRGAASEMKQSGGVVLFAAFRTSWEAGDIVAFVQKLEACNDNSLPAAFLSRFAEHPEELHPAILARLLPMAQKLVQANCEEHAVAAVRFALQLLHVSWPGVAKALKSAGTPRVLFKACEEVVYQLQSMFAVVKTLSRSVKISKTNGPLVPLCKRLKGNLEEALANVGRLRS</sequence>
<keyword evidence="8" id="KW-1185">Reference proteome</keyword>
<dbReference type="EMBL" id="CAMXCT020000438">
    <property type="protein sequence ID" value="CAL1132192.1"/>
    <property type="molecule type" value="Genomic_DNA"/>
</dbReference>
<dbReference type="Pfam" id="PF13925">
    <property type="entry name" value="Katanin_con80"/>
    <property type="match status" value="1"/>
</dbReference>
<evidence type="ECO:0000313" key="6">
    <source>
        <dbReference type="EMBL" id="CAI3978817.1"/>
    </source>
</evidence>
<evidence type="ECO:0000313" key="7">
    <source>
        <dbReference type="EMBL" id="CAL4766129.1"/>
    </source>
</evidence>
<dbReference type="Proteomes" id="UP001152797">
    <property type="component" value="Unassembled WGS sequence"/>
</dbReference>
<evidence type="ECO:0000313" key="8">
    <source>
        <dbReference type="Proteomes" id="UP001152797"/>
    </source>
</evidence>
<evidence type="ECO:0000256" key="1">
    <source>
        <dbReference type="ARBA" id="ARBA00004245"/>
    </source>
</evidence>
<dbReference type="EMBL" id="CAMXCT030000438">
    <property type="protein sequence ID" value="CAL4766129.1"/>
    <property type="molecule type" value="Genomic_DNA"/>
</dbReference>
<dbReference type="EMBL" id="CAMXCT010000438">
    <property type="protein sequence ID" value="CAI3978817.1"/>
    <property type="molecule type" value="Genomic_DNA"/>
</dbReference>
<dbReference type="AlphaFoldDB" id="A0A9P1FLV5"/>
<keyword evidence="4" id="KW-0812">Transmembrane</keyword>
<feature type="transmembrane region" description="Helical" evidence="4">
    <location>
        <begin position="53"/>
        <end position="74"/>
    </location>
</feature>
<dbReference type="InterPro" id="IPR028021">
    <property type="entry name" value="Katanin_C-terminal"/>
</dbReference>
<gene>
    <name evidence="6" type="ORF">C1SCF055_LOCUS6818</name>
</gene>
<keyword evidence="2" id="KW-0963">Cytoplasm</keyword>
<evidence type="ECO:0000256" key="3">
    <source>
        <dbReference type="ARBA" id="ARBA00023212"/>
    </source>
</evidence>
<reference evidence="6" key="1">
    <citation type="submission" date="2022-10" db="EMBL/GenBank/DDBJ databases">
        <authorList>
            <person name="Chen Y."/>
            <person name="Dougan E. K."/>
            <person name="Chan C."/>
            <person name="Rhodes N."/>
            <person name="Thang M."/>
        </authorList>
    </citation>
    <scope>NUCLEOTIDE SEQUENCE</scope>
</reference>